<dbReference type="EC" id="2.1.1.72" evidence="2"/>
<dbReference type="EMBL" id="PPTS01000001">
    <property type="protein sequence ID" value="RDB67146.1"/>
    <property type="molecule type" value="Genomic_DNA"/>
</dbReference>
<dbReference type="GO" id="GO:0009007">
    <property type="term" value="F:site-specific DNA-methyltransferase (adenine-specific) activity"/>
    <property type="evidence" value="ECO:0007669"/>
    <property type="project" value="UniProtKB-EC"/>
</dbReference>
<dbReference type="GeneID" id="78358390"/>
<evidence type="ECO:0000256" key="1">
    <source>
        <dbReference type="ARBA" id="ARBA00006594"/>
    </source>
</evidence>
<dbReference type="SUPFAM" id="SSF53335">
    <property type="entry name" value="S-adenosyl-L-methionine-dependent methyltransferases"/>
    <property type="match status" value="1"/>
</dbReference>
<dbReference type="Proteomes" id="UP000254000">
    <property type="component" value="Unassembled WGS sequence"/>
</dbReference>
<comment type="similarity">
    <text evidence="1">Belongs to the N(4)/N(6)-methyltransferase family.</text>
</comment>
<dbReference type="InterPro" id="IPR050953">
    <property type="entry name" value="N4_N6_ade-DNA_methylase"/>
</dbReference>
<keyword evidence="5" id="KW-0949">S-adenosyl-L-methionine</keyword>
<dbReference type="GO" id="GO:0006304">
    <property type="term" value="P:DNA modification"/>
    <property type="evidence" value="ECO:0007669"/>
    <property type="project" value="InterPro"/>
</dbReference>
<dbReference type="GO" id="GO:0032259">
    <property type="term" value="P:methylation"/>
    <property type="evidence" value="ECO:0007669"/>
    <property type="project" value="UniProtKB-KW"/>
</dbReference>
<protein>
    <recommendedName>
        <fullName evidence="2">site-specific DNA-methyltransferase (adenine-specific)</fullName>
        <ecNumber evidence="2">2.1.1.72</ecNumber>
    </recommendedName>
</protein>
<name>A0A369M9I8_9ACTN</name>
<evidence type="ECO:0000256" key="3">
    <source>
        <dbReference type="ARBA" id="ARBA00022603"/>
    </source>
</evidence>
<feature type="domain" description="Type II methyltransferase M.TaqI-like" evidence="7">
    <location>
        <begin position="454"/>
        <end position="552"/>
    </location>
</feature>
<dbReference type="RefSeq" id="WP_114568178.1">
    <property type="nucleotide sequence ID" value="NZ_CABMMS010000001.1"/>
</dbReference>
<comment type="catalytic activity">
    <reaction evidence="6">
        <text>a 2'-deoxyadenosine in DNA + S-adenosyl-L-methionine = an N(6)-methyl-2'-deoxyadenosine in DNA + S-adenosyl-L-homocysteine + H(+)</text>
        <dbReference type="Rhea" id="RHEA:15197"/>
        <dbReference type="Rhea" id="RHEA-COMP:12418"/>
        <dbReference type="Rhea" id="RHEA-COMP:12419"/>
        <dbReference type="ChEBI" id="CHEBI:15378"/>
        <dbReference type="ChEBI" id="CHEBI:57856"/>
        <dbReference type="ChEBI" id="CHEBI:59789"/>
        <dbReference type="ChEBI" id="CHEBI:90615"/>
        <dbReference type="ChEBI" id="CHEBI:90616"/>
        <dbReference type="EC" id="2.1.1.72"/>
    </reaction>
</comment>
<gene>
    <name evidence="8" type="ORF">C1877_01505</name>
</gene>
<dbReference type="PANTHER" id="PTHR33841">
    <property type="entry name" value="DNA METHYLTRANSFERASE YEEA-RELATED"/>
    <property type="match status" value="1"/>
</dbReference>
<dbReference type="OrthoDB" id="9806213at2"/>
<keyword evidence="4" id="KW-0808">Transferase</keyword>
<dbReference type="Pfam" id="PF07669">
    <property type="entry name" value="Eco57I"/>
    <property type="match status" value="1"/>
</dbReference>
<comment type="caution">
    <text evidence="8">The sequence shown here is derived from an EMBL/GenBank/DDBJ whole genome shotgun (WGS) entry which is preliminary data.</text>
</comment>
<organism evidence="8 9">
    <name type="scientific">Gordonibacter pamelaeae</name>
    <dbReference type="NCBI Taxonomy" id="471189"/>
    <lineage>
        <taxon>Bacteria</taxon>
        <taxon>Bacillati</taxon>
        <taxon>Actinomycetota</taxon>
        <taxon>Coriobacteriia</taxon>
        <taxon>Eggerthellales</taxon>
        <taxon>Eggerthellaceae</taxon>
        <taxon>Gordonibacter</taxon>
    </lineage>
</organism>
<dbReference type="InterPro" id="IPR011639">
    <property type="entry name" value="MethylTrfase_TaqI-like_dom"/>
</dbReference>
<proteinExistence type="inferred from homology"/>
<keyword evidence="9" id="KW-1185">Reference proteome</keyword>
<dbReference type="PANTHER" id="PTHR33841:SF5">
    <property type="entry name" value="DNA METHYLASE (MODIFICATION METHYLASE) (METHYLTRANSFERASE)-RELATED"/>
    <property type="match status" value="1"/>
</dbReference>
<dbReference type="InterPro" id="IPR029063">
    <property type="entry name" value="SAM-dependent_MTases_sf"/>
</dbReference>
<keyword evidence="3" id="KW-0489">Methyltransferase</keyword>
<evidence type="ECO:0000256" key="2">
    <source>
        <dbReference type="ARBA" id="ARBA00011900"/>
    </source>
</evidence>
<evidence type="ECO:0000256" key="6">
    <source>
        <dbReference type="ARBA" id="ARBA00047942"/>
    </source>
</evidence>
<dbReference type="AlphaFoldDB" id="A0A369M9I8"/>
<reference evidence="8 9" key="1">
    <citation type="journal article" date="2018" name="Elife">
        <title>Discovery and characterization of a prevalent human gut bacterial enzyme sufficient for the inactivation of a family of plant toxins.</title>
        <authorList>
            <person name="Koppel N."/>
            <person name="Bisanz J.E."/>
            <person name="Pandelia M.E."/>
            <person name="Turnbaugh P.J."/>
            <person name="Balskus E.P."/>
        </authorList>
    </citation>
    <scope>NUCLEOTIDE SEQUENCE [LARGE SCALE GENOMIC DNA]</scope>
    <source>
        <strain evidence="8 9">3C</strain>
    </source>
</reference>
<dbReference type="Gene3D" id="3.40.50.150">
    <property type="entry name" value="Vaccinia Virus protein VP39"/>
    <property type="match status" value="1"/>
</dbReference>
<evidence type="ECO:0000259" key="7">
    <source>
        <dbReference type="Pfam" id="PF07669"/>
    </source>
</evidence>
<evidence type="ECO:0000256" key="5">
    <source>
        <dbReference type="ARBA" id="ARBA00022691"/>
    </source>
</evidence>
<evidence type="ECO:0000256" key="4">
    <source>
        <dbReference type="ARBA" id="ARBA00022679"/>
    </source>
</evidence>
<accession>A0A369M9I8</accession>
<sequence>MSAQRVHDNERSYAIELISAINDYLHGKDMHIKRAGGESTINERGRVKFPDVLLFSDRQRSTILQGWEIKCPDVKIDDEAFVSDARRKAELLGCNSCILWNFQHAELHVRTKEGSFEILESWTISERITDRASINAFQGEWMAFLHSLVDTIELFIASGRIKQRELGEVITDSVMPKIINDNKASVSTALKGRTAVDALVDINIRSWWRTVAKEYTLDESDAYCAYAKMLLIGWLNKFLFANLIKVYYQDAREVEGIAEGCTVEDAARCFALIASRCGFYHLFNSPPYFDSLPEATLSDLVQFNGLLQMCDLDQLDSRYRHRLLEESISSAKRQVSGQYPTPEPLARLMAELGVRNATGHAWDCCCGTGTIGKALWERKVKLTEPVMDDAADRAYRTTWLSDIHDFPLQVATLALSPREHIDSLLLVFQKNAFEVEPGTMVEFIDPSTGEEVGKAVPRFDTIASNLPYVDFNTKEIGRYSQIKDELKQEARAAGIKLHDRNDLYCYFCLYLERLLNDGGVACLLTSNTWLFSQAGVSFFEMLALKYQIEGVFVNGQARWFHKTKVMNALLVLRKKKPGDTPSDVRMGVVHASIGDLDDPAKRSAIVESILAGSDRSALVSQHRYSLEDIRRFHAWGITLYALCFGASSLSPLAGKLVPISSLFEVFRGVKSGYDSAFYSDDPCFVDPPFCFPLIKNLRGTHSYTLEPNQYVFICDKSKDELAREGHFKTLGHIRRHEAGVTESAKSNTPYWYSLPAGKSFHFATMMNPGDRLFFAQAGGDVCFANQRLICLRALSDHADLPLAHALLNSCAGLLMLESSGGPMGDGALDNRKESLASLSMLDPSLVAPESRQAILNAFEPLKGRPVKPLREELYEADREAFDKAVLQAFGLEDLHDRIRNALSTMVKVRTEELP</sequence>
<evidence type="ECO:0000313" key="8">
    <source>
        <dbReference type="EMBL" id="RDB67146.1"/>
    </source>
</evidence>
<evidence type="ECO:0000313" key="9">
    <source>
        <dbReference type="Proteomes" id="UP000254000"/>
    </source>
</evidence>